<comment type="caution">
    <text evidence="6">The sequence shown here is derived from an EMBL/GenBank/DDBJ whole genome shotgun (WGS) entry which is preliminary data.</text>
</comment>
<keyword evidence="3 5" id="KW-1133">Transmembrane helix</keyword>
<dbReference type="Proteomes" id="UP000239800">
    <property type="component" value="Unassembled WGS sequence"/>
</dbReference>
<protein>
    <submittedName>
        <fullName evidence="6">tRNA modification GTPase</fullName>
    </submittedName>
</protein>
<evidence type="ECO:0000256" key="5">
    <source>
        <dbReference type="SAM" id="Phobius"/>
    </source>
</evidence>
<gene>
    <name evidence="6" type="ORF">BST85_04555</name>
</gene>
<feature type="transmembrane region" description="Helical" evidence="5">
    <location>
        <begin position="25"/>
        <end position="45"/>
    </location>
</feature>
<comment type="subcellular location">
    <subcellularLocation>
        <location evidence="1">Membrane</location>
        <topology evidence="1">Multi-pass membrane protein</topology>
    </subcellularLocation>
</comment>
<dbReference type="RefSeq" id="WP_104812184.1">
    <property type="nucleotide sequence ID" value="NZ_MQUB01000001.1"/>
</dbReference>
<evidence type="ECO:0000313" key="7">
    <source>
        <dbReference type="Proteomes" id="UP000239800"/>
    </source>
</evidence>
<keyword evidence="2 5" id="KW-0812">Transmembrane</keyword>
<dbReference type="Pfam" id="PF09685">
    <property type="entry name" value="MamF_MmsF"/>
    <property type="match status" value="1"/>
</dbReference>
<sequence>MEVVNNGNSMRVDNSLLVITHLTQLLTYITGFGGLIVPLIIWANSKDKVVGMDEHGKAIINFQLSLIIYAILAIPAILLLGLGIIILIFLGIFGFVLPIVNAVKASNGESPSYFGMIRFLS</sequence>
<evidence type="ECO:0000256" key="2">
    <source>
        <dbReference type="ARBA" id="ARBA00022692"/>
    </source>
</evidence>
<organism evidence="6 7">
    <name type="scientific">Aureitalea marina</name>
    <dbReference type="NCBI Taxonomy" id="930804"/>
    <lineage>
        <taxon>Bacteria</taxon>
        <taxon>Pseudomonadati</taxon>
        <taxon>Bacteroidota</taxon>
        <taxon>Flavobacteriia</taxon>
        <taxon>Flavobacteriales</taxon>
        <taxon>Flavobacteriaceae</taxon>
        <taxon>Aureitalea</taxon>
    </lineage>
</organism>
<dbReference type="EMBL" id="MQUB01000001">
    <property type="protein sequence ID" value="PQB04255.1"/>
    <property type="molecule type" value="Genomic_DNA"/>
</dbReference>
<dbReference type="InterPro" id="IPR019109">
    <property type="entry name" value="MamF_MmsF"/>
</dbReference>
<evidence type="ECO:0000256" key="4">
    <source>
        <dbReference type="ARBA" id="ARBA00023136"/>
    </source>
</evidence>
<keyword evidence="7" id="KW-1185">Reference proteome</keyword>
<feature type="transmembrane region" description="Helical" evidence="5">
    <location>
        <begin position="66"/>
        <end position="97"/>
    </location>
</feature>
<keyword evidence="4 5" id="KW-0472">Membrane</keyword>
<dbReference type="AlphaFoldDB" id="A0A2S7KNR2"/>
<evidence type="ECO:0000256" key="3">
    <source>
        <dbReference type="ARBA" id="ARBA00022989"/>
    </source>
</evidence>
<dbReference type="OrthoDB" id="1446062at2"/>
<evidence type="ECO:0000256" key="1">
    <source>
        <dbReference type="ARBA" id="ARBA00004141"/>
    </source>
</evidence>
<accession>A0A2S7KNR2</accession>
<proteinExistence type="predicted"/>
<reference evidence="6 7" key="1">
    <citation type="submission" date="2016-11" db="EMBL/GenBank/DDBJ databases">
        <title>Trade-off between light-utilization and light-protection in marine flavobacteria.</title>
        <authorList>
            <person name="Kumagai Y."/>
        </authorList>
    </citation>
    <scope>NUCLEOTIDE SEQUENCE [LARGE SCALE GENOMIC DNA]</scope>
    <source>
        <strain evidence="6 7">NBRC 107741</strain>
    </source>
</reference>
<name>A0A2S7KNR2_9FLAO</name>
<evidence type="ECO:0000313" key="6">
    <source>
        <dbReference type="EMBL" id="PQB04255.1"/>
    </source>
</evidence>